<dbReference type="PANTHER" id="PTHR48098">
    <property type="entry name" value="ENTEROCHELIN ESTERASE-RELATED"/>
    <property type="match status" value="1"/>
</dbReference>
<proteinExistence type="predicted"/>
<dbReference type="PANTHER" id="PTHR48098:SF1">
    <property type="entry name" value="DIACYLGLYCEROL ACYLTRANSFERASE_MYCOLYLTRANSFERASE AG85A"/>
    <property type="match status" value="1"/>
</dbReference>
<name>A0ABT5QJL0_9GAMM</name>
<dbReference type="EMBL" id="JAJUBB010000004">
    <property type="protein sequence ID" value="MDD1781175.1"/>
    <property type="molecule type" value="Genomic_DNA"/>
</dbReference>
<keyword evidence="1" id="KW-0732">Signal</keyword>
<reference evidence="2" key="1">
    <citation type="submission" date="2021-12" db="EMBL/GenBank/DDBJ databases">
        <title>Enterovibrio ZSDZ35 sp. nov. and Enterovibrio ZSDZ42 sp. nov., isolated from coastal seawater in Qingdao.</title>
        <authorList>
            <person name="Zhang P."/>
        </authorList>
    </citation>
    <scope>NUCLEOTIDE SEQUENCE</scope>
    <source>
        <strain evidence="2">ZSDZ35</strain>
    </source>
</reference>
<keyword evidence="3" id="KW-1185">Reference proteome</keyword>
<organism evidence="2 3">
    <name type="scientific">Enterovibrio qingdaonensis</name>
    <dbReference type="NCBI Taxonomy" id="2899818"/>
    <lineage>
        <taxon>Bacteria</taxon>
        <taxon>Pseudomonadati</taxon>
        <taxon>Pseudomonadota</taxon>
        <taxon>Gammaproteobacteria</taxon>
        <taxon>Vibrionales</taxon>
        <taxon>Vibrionaceae</taxon>
        <taxon>Enterovibrio</taxon>
    </lineage>
</organism>
<protein>
    <submittedName>
        <fullName evidence="2">Esterase family protein</fullName>
    </submittedName>
</protein>
<sequence length="321" mass="36286">MRKVVVLCFMVFSFFVSALSYANTSRTQYIKIDAPALENNLLETPTEQFIYVALPPSYFTSEKRYPVVYYLHGFQGVPLEARVLSGTKLDKYSAENDIQEMIIVGINGANQFGGSFFVNSPVTGNWEDFVTTDVLSYIDSTFRTLDSAHHRGIVGFSMGGFAAVNIAFRHPDKFKHVFSLSPGLFDQNGLQSAVTQWREQGWLPVFDAYGAAFAPNPHSNTGTMWYEWDSTDPTVVEKWESGYGDIDEKVAAYLKQEEKLTSIYVEYGSEDEFKWIPDGSRYLVKTLKEKGIEVSEHDHGSGHVITFRQAEHIIDFFGKAF</sequence>
<evidence type="ECO:0000256" key="1">
    <source>
        <dbReference type="SAM" id="SignalP"/>
    </source>
</evidence>
<dbReference type="InterPro" id="IPR000801">
    <property type="entry name" value="Esterase-like"/>
</dbReference>
<evidence type="ECO:0000313" key="2">
    <source>
        <dbReference type="EMBL" id="MDD1781175.1"/>
    </source>
</evidence>
<dbReference type="Proteomes" id="UP001149821">
    <property type="component" value="Unassembled WGS sequence"/>
</dbReference>
<dbReference type="InterPro" id="IPR029058">
    <property type="entry name" value="AB_hydrolase_fold"/>
</dbReference>
<evidence type="ECO:0000313" key="3">
    <source>
        <dbReference type="Proteomes" id="UP001149821"/>
    </source>
</evidence>
<feature type="signal peptide" evidence="1">
    <location>
        <begin position="1"/>
        <end position="18"/>
    </location>
</feature>
<gene>
    <name evidence="2" type="ORF">LRP49_08145</name>
</gene>
<feature type="chain" id="PRO_5045722221" evidence="1">
    <location>
        <begin position="19"/>
        <end position="321"/>
    </location>
</feature>
<dbReference type="SUPFAM" id="SSF53474">
    <property type="entry name" value="alpha/beta-Hydrolases"/>
    <property type="match status" value="1"/>
</dbReference>
<dbReference type="Gene3D" id="3.40.50.1820">
    <property type="entry name" value="alpha/beta hydrolase"/>
    <property type="match status" value="1"/>
</dbReference>
<dbReference type="Pfam" id="PF00756">
    <property type="entry name" value="Esterase"/>
    <property type="match status" value="1"/>
</dbReference>
<accession>A0ABT5QJL0</accession>
<dbReference type="InterPro" id="IPR050583">
    <property type="entry name" value="Mycobacterial_A85_antigen"/>
</dbReference>
<dbReference type="RefSeq" id="WP_274141528.1">
    <property type="nucleotide sequence ID" value="NZ_JAJUBB010000004.1"/>
</dbReference>
<comment type="caution">
    <text evidence="2">The sequence shown here is derived from an EMBL/GenBank/DDBJ whole genome shotgun (WGS) entry which is preliminary data.</text>
</comment>